<dbReference type="HOGENOM" id="CLU_111939_0_0_3"/>
<proteinExistence type="predicted"/>
<dbReference type="AlphaFoldDB" id="K9Z8M2"/>
<reference evidence="3" key="1">
    <citation type="journal article" date="2013" name="Proc. Natl. Acad. Sci. U.S.A.">
        <title>Improving the coverage of the cyanobacterial phylum using diversity-driven genome sequencing.</title>
        <authorList>
            <person name="Shih P.M."/>
            <person name="Wu D."/>
            <person name="Latifi A."/>
            <person name="Axen S.D."/>
            <person name="Fewer D.P."/>
            <person name="Talla E."/>
            <person name="Calteau A."/>
            <person name="Cai F."/>
            <person name="Tandeau de Marsac N."/>
            <person name="Rippka R."/>
            <person name="Herdman M."/>
            <person name="Sivonen K."/>
            <person name="Coursin T."/>
            <person name="Laurent T."/>
            <person name="Goodwin L."/>
            <person name="Nolan M."/>
            <person name="Davenport K.W."/>
            <person name="Han C.S."/>
            <person name="Rubin E.M."/>
            <person name="Eisen J.A."/>
            <person name="Woyke T."/>
            <person name="Gugger M."/>
            <person name="Kerfeld C.A."/>
        </authorList>
    </citation>
    <scope>NUCLEOTIDE SEQUENCE [LARGE SCALE GENOMIC DNA]</scope>
    <source>
        <strain evidence="3">PCC 10605</strain>
        <plasmid evidence="3">Plasmid pCYAN10605.01</plasmid>
    </source>
</reference>
<dbReference type="KEGG" id="can:Cyan10605_3513"/>
<gene>
    <name evidence="2" type="ordered locus">Cyan10605_3513</name>
</gene>
<dbReference type="Proteomes" id="UP000010480">
    <property type="component" value="Plasmid pCYAN10605.01"/>
</dbReference>
<geneLocation type="plasmid" evidence="2 3">
    <name>pCYAN10605.01</name>
</geneLocation>
<dbReference type="eggNOG" id="ENOG5031F3Q">
    <property type="taxonomic scope" value="Bacteria"/>
</dbReference>
<feature type="region of interest" description="Disordered" evidence="1">
    <location>
        <begin position="17"/>
        <end position="72"/>
    </location>
</feature>
<evidence type="ECO:0000256" key="1">
    <source>
        <dbReference type="SAM" id="MobiDB-lite"/>
    </source>
</evidence>
<keyword evidence="2" id="KW-0614">Plasmid</keyword>
<accession>K9Z8M2</accession>
<protein>
    <submittedName>
        <fullName evidence="2">Uncharacterized protein</fullName>
    </submittedName>
</protein>
<sequence>MWALPTLQVNKNKIMAKKNKTHQKSNNPQSKLTPPPIRLNHSPNQPKTTTTLSTVNQSSNSTNNQFTQPNNSTQLLTQSTRTIMVQPEQMSLTAHQQIQIYLQSKNRPSLEEKDLTAILRLSTHLRVFGLLSAVGYINQSNDQQGEVRQRTIPVWRSLLGQLINPENPPQARELMETVQNMARNNSTEYMMMWRKSLILSQYWNFWGRAYTQND</sequence>
<feature type="compositionally biased region" description="Low complexity" evidence="1">
    <location>
        <begin position="48"/>
        <end position="72"/>
    </location>
</feature>
<evidence type="ECO:0000313" key="2">
    <source>
        <dbReference type="EMBL" id="AFZ55546.1"/>
    </source>
</evidence>
<keyword evidence="3" id="KW-1185">Reference proteome</keyword>
<evidence type="ECO:0000313" key="3">
    <source>
        <dbReference type="Proteomes" id="UP000010480"/>
    </source>
</evidence>
<dbReference type="EMBL" id="CP003948">
    <property type="protein sequence ID" value="AFZ55546.1"/>
    <property type="molecule type" value="Genomic_DNA"/>
</dbReference>
<name>K9Z8M2_CYAAP</name>
<organism evidence="2 3">
    <name type="scientific">Cyanobacterium aponinum (strain PCC 10605)</name>
    <dbReference type="NCBI Taxonomy" id="755178"/>
    <lineage>
        <taxon>Bacteria</taxon>
        <taxon>Bacillati</taxon>
        <taxon>Cyanobacteriota</taxon>
        <taxon>Cyanophyceae</taxon>
        <taxon>Oscillatoriophycideae</taxon>
        <taxon>Chroococcales</taxon>
        <taxon>Geminocystaceae</taxon>
        <taxon>Cyanobacterium</taxon>
    </lineage>
</organism>